<dbReference type="Proteomes" id="UP000025171">
    <property type="component" value="Unassembled WGS sequence"/>
</dbReference>
<dbReference type="eggNOG" id="ENOG5031E2V">
    <property type="taxonomic scope" value="Bacteria"/>
</dbReference>
<proteinExistence type="predicted"/>
<dbReference type="AlphaFoldDB" id="A0A059FPA9"/>
<dbReference type="EMBL" id="ARYK01000004">
    <property type="protein sequence ID" value="KCZ92469.1"/>
    <property type="molecule type" value="Genomic_DNA"/>
</dbReference>
<accession>A0A059FPA9</accession>
<sequence length="192" mass="20745">MTTKPPRYEFRCWPEDFDVHAARAAAQLDFDQTESRTDIYLLAPGRTDLTPKLRGGSVLELKARLGTRGVLERWHPVFSDAFPLDTDVLTLLAGLFPDVDARACTSPDALCAAIAGHADVRHVAKTRRKHVANGLRAEITEAACNGRVNRSIAFECEDASQLDAQLAALGLSGFANINYGAALRAPGLFGPA</sequence>
<dbReference type="STRING" id="1280950.HJO_10549"/>
<gene>
    <name evidence="1" type="ORF">HJO_10549</name>
</gene>
<name>A0A059FPA9_9PROT</name>
<evidence type="ECO:0008006" key="3">
    <source>
        <dbReference type="Google" id="ProtNLM"/>
    </source>
</evidence>
<evidence type="ECO:0000313" key="2">
    <source>
        <dbReference type="Proteomes" id="UP000025171"/>
    </source>
</evidence>
<dbReference type="OrthoDB" id="7619397at2"/>
<comment type="caution">
    <text evidence="1">The sequence shown here is derived from an EMBL/GenBank/DDBJ whole genome shotgun (WGS) entry which is preliminary data.</text>
</comment>
<reference evidence="1 2" key="1">
    <citation type="journal article" date="2014" name="Antonie Van Leeuwenhoek">
        <title>Hyphomonas beringensis sp. nov. and Hyphomonas chukchiensis sp. nov., isolated from surface seawater of the Bering Sea and Chukchi Sea.</title>
        <authorList>
            <person name="Li C."/>
            <person name="Lai Q."/>
            <person name="Li G."/>
            <person name="Dong C."/>
            <person name="Wang J."/>
            <person name="Liao Y."/>
            <person name="Shao Z."/>
        </authorList>
    </citation>
    <scope>NUCLEOTIDE SEQUENCE [LARGE SCALE GENOMIC DNA]</scope>
    <source>
        <strain evidence="1 2">MHS-2</strain>
    </source>
</reference>
<protein>
    <recommendedName>
        <fullName evidence="3">CYTH domain-containing protein</fullName>
    </recommendedName>
</protein>
<evidence type="ECO:0000313" key="1">
    <source>
        <dbReference type="EMBL" id="KCZ92469.1"/>
    </source>
</evidence>
<keyword evidence="2" id="KW-1185">Reference proteome</keyword>
<organism evidence="1 2">
    <name type="scientific">Hyphomonas johnsonii MHS-2</name>
    <dbReference type="NCBI Taxonomy" id="1280950"/>
    <lineage>
        <taxon>Bacteria</taxon>
        <taxon>Pseudomonadati</taxon>
        <taxon>Pseudomonadota</taxon>
        <taxon>Alphaproteobacteria</taxon>
        <taxon>Hyphomonadales</taxon>
        <taxon>Hyphomonadaceae</taxon>
        <taxon>Hyphomonas</taxon>
    </lineage>
</organism>
<dbReference type="RefSeq" id="WP_035616699.1">
    <property type="nucleotide sequence ID" value="NZ_ARYK01000004.1"/>
</dbReference>
<dbReference type="PATRIC" id="fig|1280950.3.peg.2110"/>